<evidence type="ECO:0000313" key="3">
    <source>
        <dbReference type="Proteomes" id="UP000574369"/>
    </source>
</evidence>
<keyword evidence="1" id="KW-0812">Transmembrane</keyword>
<keyword evidence="1" id="KW-1133">Transmembrane helix</keyword>
<evidence type="ECO:0000313" key="2">
    <source>
        <dbReference type="EMBL" id="MBB3197153.1"/>
    </source>
</evidence>
<evidence type="ECO:0000256" key="1">
    <source>
        <dbReference type="SAM" id="Phobius"/>
    </source>
</evidence>
<proteinExistence type="predicted"/>
<accession>A0ABR6GYF8</accession>
<dbReference type="RefSeq" id="WP_088454114.1">
    <property type="nucleotide sequence ID" value="NZ_JACHXO010000010.1"/>
</dbReference>
<dbReference type="EMBL" id="JACHXO010000010">
    <property type="protein sequence ID" value="MBB3197153.1"/>
    <property type="molecule type" value="Genomic_DNA"/>
</dbReference>
<dbReference type="Proteomes" id="UP000574369">
    <property type="component" value="Unassembled WGS sequence"/>
</dbReference>
<keyword evidence="1" id="KW-0472">Membrane</keyword>
<feature type="transmembrane region" description="Helical" evidence="1">
    <location>
        <begin position="62"/>
        <end position="86"/>
    </location>
</feature>
<protein>
    <submittedName>
        <fullName evidence="2">Sensor domain CHASE-containing protein</fullName>
    </submittedName>
</protein>
<gene>
    <name evidence="2" type="ORF">FHS28_004578</name>
</gene>
<name>A0ABR6GYF8_9BURK</name>
<sequence>MTAYDDPWAYCARLFFKRLAMFLALCVLLWLTVWAALLHWVFGADGMAILQGTWTVIQGAQLHWRVIFWLSAVQAVLVATIVFLLLMMRSRASREVQTRRARLSPVAAG</sequence>
<reference evidence="2 3" key="1">
    <citation type="submission" date="2020-08" db="EMBL/GenBank/DDBJ databases">
        <title>Genomic Encyclopedia of Type Strains, Phase III (KMG-III): the genomes of soil and plant-associated and newly described type strains.</title>
        <authorList>
            <person name="Whitman W."/>
        </authorList>
    </citation>
    <scope>NUCLEOTIDE SEQUENCE [LARGE SCALE GENOMIC DNA]</scope>
    <source>
        <strain evidence="2 3">CECT 7247</strain>
    </source>
</reference>
<feature type="transmembrane region" description="Helical" evidence="1">
    <location>
        <begin position="20"/>
        <end position="42"/>
    </location>
</feature>
<comment type="caution">
    <text evidence="2">The sequence shown here is derived from an EMBL/GenBank/DDBJ whole genome shotgun (WGS) entry which is preliminary data.</text>
</comment>
<keyword evidence="3" id="KW-1185">Reference proteome</keyword>
<organism evidence="2 3">
    <name type="scientific">Roseateles terrae</name>
    <dbReference type="NCBI Taxonomy" id="431060"/>
    <lineage>
        <taxon>Bacteria</taxon>
        <taxon>Pseudomonadati</taxon>
        <taxon>Pseudomonadota</taxon>
        <taxon>Betaproteobacteria</taxon>
        <taxon>Burkholderiales</taxon>
        <taxon>Sphaerotilaceae</taxon>
        <taxon>Roseateles</taxon>
    </lineage>
</organism>